<feature type="domain" description="Retrovirus-related Pol polyprotein from transposon TNT 1-94-like beta-barrel" evidence="18">
    <location>
        <begin position="1"/>
        <end position="68"/>
    </location>
</feature>
<proteinExistence type="predicted"/>
<keyword evidence="11" id="KW-0460">Magnesium</keyword>
<evidence type="ECO:0000256" key="1">
    <source>
        <dbReference type="ARBA" id="ARBA00002180"/>
    </source>
</evidence>
<evidence type="ECO:0000256" key="12">
    <source>
        <dbReference type="ARBA" id="ARBA00022908"/>
    </source>
</evidence>
<feature type="region of interest" description="Disordered" evidence="17">
    <location>
        <begin position="252"/>
        <end position="285"/>
    </location>
</feature>
<keyword evidence="14" id="KW-0808">Transferase</keyword>
<evidence type="ECO:0000259" key="18">
    <source>
        <dbReference type="Pfam" id="PF22936"/>
    </source>
</evidence>
<gene>
    <name evidence="19" type="ORF">O181_020605</name>
</gene>
<keyword evidence="9" id="KW-0378">Hydrolase</keyword>
<dbReference type="GO" id="GO:0005524">
    <property type="term" value="F:ATP binding"/>
    <property type="evidence" value="ECO:0007669"/>
    <property type="project" value="UniProtKB-KW"/>
</dbReference>
<evidence type="ECO:0000256" key="16">
    <source>
        <dbReference type="ARBA" id="ARBA00023172"/>
    </source>
</evidence>
<keyword evidence="8" id="KW-0255">Endonuclease</keyword>
<dbReference type="GO" id="GO:0015074">
    <property type="term" value="P:DNA integration"/>
    <property type="evidence" value="ECO:0007669"/>
    <property type="project" value="UniProtKB-KW"/>
</dbReference>
<evidence type="ECO:0000313" key="19">
    <source>
        <dbReference type="EMBL" id="MBW0480890.1"/>
    </source>
</evidence>
<dbReference type="EMBL" id="AVOT02006154">
    <property type="protein sequence ID" value="MBW0480890.1"/>
    <property type="molecule type" value="Genomic_DNA"/>
</dbReference>
<keyword evidence="4" id="KW-0548">Nucleotidyltransferase</keyword>
<evidence type="ECO:0000256" key="6">
    <source>
        <dbReference type="ARBA" id="ARBA00022723"/>
    </source>
</evidence>
<evidence type="ECO:0000256" key="4">
    <source>
        <dbReference type="ARBA" id="ARBA00022695"/>
    </source>
</evidence>
<dbReference type="Pfam" id="PF22936">
    <property type="entry name" value="Pol_BBD"/>
    <property type="match status" value="1"/>
</dbReference>
<evidence type="ECO:0000256" key="13">
    <source>
        <dbReference type="ARBA" id="ARBA00022918"/>
    </source>
</evidence>
<comment type="function">
    <text evidence="1">The aspartyl protease (PR) mediates the proteolytic cleavages of the Gag and Gag-Pol polyproteins after assembly of the VLP.</text>
</comment>
<dbReference type="GO" id="GO:0003676">
    <property type="term" value="F:nucleic acid binding"/>
    <property type="evidence" value="ECO:0007669"/>
    <property type="project" value="InterPro"/>
</dbReference>
<dbReference type="Proteomes" id="UP000765509">
    <property type="component" value="Unassembled WGS sequence"/>
</dbReference>
<comment type="caution">
    <text evidence="19">The sequence shown here is derived from an EMBL/GenBank/DDBJ whole genome shotgun (WGS) entry which is preliminary data.</text>
</comment>
<keyword evidence="12" id="KW-0229">DNA integration</keyword>
<evidence type="ECO:0000256" key="2">
    <source>
        <dbReference type="ARBA" id="ARBA00022612"/>
    </source>
</evidence>
<dbReference type="GO" id="GO:0046872">
    <property type="term" value="F:metal ion binding"/>
    <property type="evidence" value="ECO:0007669"/>
    <property type="project" value="UniProtKB-KW"/>
</dbReference>
<evidence type="ECO:0000256" key="11">
    <source>
        <dbReference type="ARBA" id="ARBA00022842"/>
    </source>
</evidence>
<dbReference type="GO" id="GO:0006310">
    <property type="term" value="P:DNA recombination"/>
    <property type="evidence" value="ECO:0007669"/>
    <property type="project" value="UniProtKB-KW"/>
</dbReference>
<evidence type="ECO:0000256" key="15">
    <source>
        <dbReference type="ARBA" id="ARBA00023113"/>
    </source>
</evidence>
<dbReference type="GO" id="GO:0008233">
    <property type="term" value="F:peptidase activity"/>
    <property type="evidence" value="ECO:0007669"/>
    <property type="project" value="UniProtKB-KW"/>
</dbReference>
<dbReference type="PANTHER" id="PTHR42648:SF11">
    <property type="entry name" value="TRANSPOSON TY4-P GAG-POL POLYPROTEIN"/>
    <property type="match status" value="1"/>
</dbReference>
<dbReference type="PANTHER" id="PTHR42648">
    <property type="entry name" value="TRANSPOSASE, PUTATIVE-RELATED"/>
    <property type="match status" value="1"/>
</dbReference>
<keyword evidence="2" id="KW-1188">Viral release from host cell</keyword>
<dbReference type="GO" id="GO:0003887">
    <property type="term" value="F:DNA-directed DNA polymerase activity"/>
    <property type="evidence" value="ECO:0007669"/>
    <property type="project" value="UniProtKB-KW"/>
</dbReference>
<dbReference type="GO" id="GO:0006508">
    <property type="term" value="P:proteolysis"/>
    <property type="evidence" value="ECO:0007669"/>
    <property type="project" value="UniProtKB-KW"/>
</dbReference>
<keyword evidence="15" id="KW-0917">Virion maturation</keyword>
<evidence type="ECO:0000256" key="7">
    <source>
        <dbReference type="ARBA" id="ARBA00022741"/>
    </source>
</evidence>
<dbReference type="AlphaFoldDB" id="A0A9Q3CCW9"/>
<evidence type="ECO:0000256" key="5">
    <source>
        <dbReference type="ARBA" id="ARBA00022722"/>
    </source>
</evidence>
<dbReference type="InterPro" id="IPR012337">
    <property type="entry name" value="RNaseH-like_sf"/>
</dbReference>
<name>A0A9Q3CCW9_9BASI</name>
<reference evidence="19" key="1">
    <citation type="submission" date="2021-03" db="EMBL/GenBank/DDBJ databases">
        <title>Draft genome sequence of rust myrtle Austropuccinia psidii MF-1, a brazilian biotype.</title>
        <authorList>
            <person name="Quecine M.C."/>
            <person name="Pachon D.M.R."/>
            <person name="Bonatelli M.L."/>
            <person name="Correr F.H."/>
            <person name="Franceschini L.M."/>
            <person name="Leite T.F."/>
            <person name="Margarido G.R.A."/>
            <person name="Almeida C.A."/>
            <person name="Ferrarezi J.A."/>
            <person name="Labate C.A."/>
        </authorList>
    </citation>
    <scope>NUCLEOTIDE SEQUENCE</scope>
    <source>
        <strain evidence="19">MF-1</strain>
    </source>
</reference>
<keyword evidence="16" id="KW-0233">DNA recombination</keyword>
<evidence type="ECO:0000256" key="3">
    <source>
        <dbReference type="ARBA" id="ARBA00022670"/>
    </source>
</evidence>
<dbReference type="InterPro" id="IPR054722">
    <property type="entry name" value="PolX-like_BBD"/>
</dbReference>
<evidence type="ECO:0000256" key="9">
    <source>
        <dbReference type="ARBA" id="ARBA00022801"/>
    </source>
</evidence>
<dbReference type="GO" id="GO:0003964">
    <property type="term" value="F:RNA-directed DNA polymerase activity"/>
    <property type="evidence" value="ECO:0007669"/>
    <property type="project" value="UniProtKB-KW"/>
</dbReference>
<keyword evidence="5" id="KW-0540">Nuclease</keyword>
<dbReference type="SUPFAM" id="SSF53098">
    <property type="entry name" value="Ribonuclease H-like"/>
    <property type="match status" value="1"/>
</dbReference>
<accession>A0A9Q3CCW9</accession>
<dbReference type="OrthoDB" id="3257332at2759"/>
<protein>
    <recommendedName>
        <fullName evidence="18">Retrovirus-related Pol polyprotein from transposon TNT 1-94-like beta-barrel domain-containing protein</fullName>
    </recommendedName>
</protein>
<keyword evidence="14" id="KW-0239">DNA-directed DNA polymerase</keyword>
<sequence length="285" mass="32121">MFNNPEIFTNRTQLTQKIELANGSTIQASGTGTVQIKLPHCILNLSNCLLVKNLSYNLISLGTIMKPNYKSLTHDKNPFELVDPNNDIIPNGTFTSGNFEVTIEQNQALATITNHNILNLHQAARHPSRGYLGKLFPTLTTTNLQYPTCNLCKINKLLLKGTFPTPQRKLQFIHTDLFGPIKTPSNSGYKYCLRVVNGYSRYVWTTYLKSKSETSFHIQKPIKYNKTQCKEKITNLVSTMGANSKTTSSLLSSNTKVIHTPPPLHTPLCQKRELDHHHQNQMSPK</sequence>
<keyword evidence="7" id="KW-0547">Nucleotide-binding</keyword>
<dbReference type="Gene3D" id="3.30.420.10">
    <property type="entry name" value="Ribonuclease H-like superfamily/Ribonuclease H"/>
    <property type="match status" value="1"/>
</dbReference>
<evidence type="ECO:0000256" key="8">
    <source>
        <dbReference type="ARBA" id="ARBA00022759"/>
    </source>
</evidence>
<organism evidence="19 20">
    <name type="scientific">Austropuccinia psidii MF-1</name>
    <dbReference type="NCBI Taxonomy" id="1389203"/>
    <lineage>
        <taxon>Eukaryota</taxon>
        <taxon>Fungi</taxon>
        <taxon>Dikarya</taxon>
        <taxon>Basidiomycota</taxon>
        <taxon>Pucciniomycotina</taxon>
        <taxon>Pucciniomycetes</taxon>
        <taxon>Pucciniales</taxon>
        <taxon>Sphaerophragmiaceae</taxon>
        <taxon>Austropuccinia</taxon>
    </lineage>
</organism>
<keyword evidence="3" id="KW-0645">Protease</keyword>
<evidence type="ECO:0000313" key="20">
    <source>
        <dbReference type="Proteomes" id="UP000765509"/>
    </source>
</evidence>
<keyword evidence="10" id="KW-0067">ATP-binding</keyword>
<evidence type="ECO:0000256" key="14">
    <source>
        <dbReference type="ARBA" id="ARBA00022932"/>
    </source>
</evidence>
<evidence type="ECO:0000256" key="10">
    <source>
        <dbReference type="ARBA" id="ARBA00022840"/>
    </source>
</evidence>
<keyword evidence="13" id="KW-0695">RNA-directed DNA polymerase</keyword>
<dbReference type="GO" id="GO:0004519">
    <property type="term" value="F:endonuclease activity"/>
    <property type="evidence" value="ECO:0007669"/>
    <property type="project" value="UniProtKB-KW"/>
</dbReference>
<evidence type="ECO:0000256" key="17">
    <source>
        <dbReference type="SAM" id="MobiDB-lite"/>
    </source>
</evidence>
<keyword evidence="20" id="KW-1185">Reference proteome</keyword>
<dbReference type="InterPro" id="IPR039537">
    <property type="entry name" value="Retrotran_Ty1/copia-like"/>
</dbReference>
<dbReference type="InterPro" id="IPR036397">
    <property type="entry name" value="RNaseH_sf"/>
</dbReference>
<keyword evidence="6" id="KW-0479">Metal-binding</keyword>